<dbReference type="Pfam" id="PF13358">
    <property type="entry name" value="DDE_3"/>
    <property type="match status" value="1"/>
</dbReference>
<dbReference type="InterPro" id="IPR052338">
    <property type="entry name" value="Transposase_5"/>
</dbReference>
<dbReference type="PANTHER" id="PTHR23022:SF135">
    <property type="entry name" value="SI:DKEY-77F5.3"/>
    <property type="match status" value="1"/>
</dbReference>
<protein>
    <submittedName>
        <fullName evidence="2">Transposable element Tcb1 transposase</fullName>
    </submittedName>
</protein>
<feature type="domain" description="Tc1-like transposase DDE" evidence="1">
    <location>
        <begin position="29"/>
        <end position="172"/>
    </location>
</feature>
<name>A0A087UDA2_STEMI</name>
<dbReference type="AlphaFoldDB" id="A0A087UDA2"/>
<sequence length="459" mass="51511">MRSTYCNSLSPAVRQEEHALWTPQQWACVMFSDESRFSLQSDSRRTFIWKAPGTRYHQENITERHRYGGAGVLVWGGIILGSRTDLHVQIGTMTCQIYRDVILEQHVRLFRGAMGAQFVFMDDNARPYRENIVSECLQSEDITRMDWPAFSPDLNPVEHVWGMLGRRVAARQPPPTCLPELRIALLFECKKNITAHAMYSSGVLPLLEESSALFWFVLLLLLLYSSESPSSGFHEPEELSAKNSCYECNKSGYCIPTGVVVSDAYCRSKSLGSNSGQGMDVCKCAVFVRYEGTLNTRRAECPLKKLMVGLEGWKILGVVLGGSSCPLGVVLHQSRTVTYIVLKALANDRRNLALLATMIFSDVTVKQLLEEESPASVVSEICRVLCKNRGNLKFLPPPHQRSTNLRNRKHGALVFVDNNLKSEMDSYSEPTENSFLGLTDLAVCLLSCCQQKRKLKTHA</sequence>
<organism evidence="2 3">
    <name type="scientific">Stegodyphus mimosarum</name>
    <name type="common">African social velvet spider</name>
    <dbReference type="NCBI Taxonomy" id="407821"/>
    <lineage>
        <taxon>Eukaryota</taxon>
        <taxon>Metazoa</taxon>
        <taxon>Ecdysozoa</taxon>
        <taxon>Arthropoda</taxon>
        <taxon>Chelicerata</taxon>
        <taxon>Arachnida</taxon>
        <taxon>Araneae</taxon>
        <taxon>Araneomorphae</taxon>
        <taxon>Entelegynae</taxon>
        <taxon>Eresoidea</taxon>
        <taxon>Eresidae</taxon>
        <taxon>Stegodyphus</taxon>
    </lineage>
</organism>
<dbReference type="InterPro" id="IPR036397">
    <property type="entry name" value="RNaseH_sf"/>
</dbReference>
<proteinExistence type="predicted"/>
<dbReference type="Gene3D" id="3.30.420.10">
    <property type="entry name" value="Ribonuclease H-like superfamily/Ribonuclease H"/>
    <property type="match status" value="1"/>
</dbReference>
<dbReference type="EMBL" id="KK119310">
    <property type="protein sequence ID" value="KFM75341.1"/>
    <property type="molecule type" value="Genomic_DNA"/>
</dbReference>
<reference evidence="2 3" key="1">
    <citation type="submission" date="2013-11" db="EMBL/GenBank/DDBJ databases">
        <title>Genome sequencing of Stegodyphus mimosarum.</title>
        <authorList>
            <person name="Bechsgaard J."/>
        </authorList>
    </citation>
    <scope>NUCLEOTIDE SEQUENCE [LARGE SCALE GENOMIC DNA]</scope>
</reference>
<evidence type="ECO:0000313" key="2">
    <source>
        <dbReference type="EMBL" id="KFM75341.1"/>
    </source>
</evidence>
<dbReference type="InterPro" id="IPR038717">
    <property type="entry name" value="Tc1-like_DDE_dom"/>
</dbReference>
<dbReference type="GO" id="GO:0003676">
    <property type="term" value="F:nucleic acid binding"/>
    <property type="evidence" value="ECO:0007669"/>
    <property type="project" value="InterPro"/>
</dbReference>
<accession>A0A087UDA2</accession>
<keyword evidence="3" id="KW-1185">Reference proteome</keyword>
<evidence type="ECO:0000313" key="3">
    <source>
        <dbReference type="Proteomes" id="UP000054359"/>
    </source>
</evidence>
<dbReference type="Proteomes" id="UP000054359">
    <property type="component" value="Unassembled WGS sequence"/>
</dbReference>
<dbReference type="PANTHER" id="PTHR23022">
    <property type="entry name" value="TRANSPOSABLE ELEMENT-RELATED"/>
    <property type="match status" value="1"/>
</dbReference>
<evidence type="ECO:0000259" key="1">
    <source>
        <dbReference type="Pfam" id="PF13358"/>
    </source>
</evidence>
<feature type="non-terminal residue" evidence="2">
    <location>
        <position position="459"/>
    </location>
</feature>
<gene>
    <name evidence="2" type="ORF">X975_25345</name>
</gene>